<evidence type="ECO:0000256" key="1">
    <source>
        <dbReference type="SAM" id="MobiDB-lite"/>
    </source>
</evidence>
<dbReference type="OrthoDB" id="5458680at2"/>
<evidence type="ECO:0000313" key="4">
    <source>
        <dbReference type="EMBL" id="SIQ05847.1"/>
    </source>
</evidence>
<dbReference type="RefSeq" id="WP_076487844.1">
    <property type="nucleotide sequence ID" value="NZ_FTMS01000003.1"/>
</dbReference>
<evidence type="ECO:0000259" key="3">
    <source>
        <dbReference type="Pfam" id="PF20157"/>
    </source>
</evidence>
<feature type="domain" description="6-hydroxymethylpterin diphosphokinase MptE-like" evidence="2">
    <location>
        <begin position="221"/>
        <end position="377"/>
    </location>
</feature>
<accession>A0A1N6PNE2</accession>
<protein>
    <submittedName>
        <fullName evidence="4">Uncharacterized conserved protein</fullName>
    </submittedName>
</protein>
<dbReference type="STRING" id="159291.SAMN05920897_10360"/>
<dbReference type="EMBL" id="FTMS01000003">
    <property type="protein sequence ID" value="SIQ05847.1"/>
    <property type="molecule type" value="Genomic_DNA"/>
</dbReference>
<gene>
    <name evidence="4" type="ORF">SAMN05920897_10360</name>
</gene>
<dbReference type="InterPro" id="IPR045376">
    <property type="entry name" value="Maf_N"/>
</dbReference>
<proteinExistence type="predicted"/>
<sequence length="619" mass="68712">MIHNSNNDGNHSDRTSPRPASPPEPSREETFSLQPTRSGEMTLLWEGRFLHSSVAPRREARRLAERVLQEAPDALVILGIGLGYHLEELRRQAPSLPVALVEPSRELLDLSISHNGQTWWETYRPDLITTPENLEDLTLHLNQWGSYTPALVVLQGVARHCPGEEQNLRETLRRYQKRREVNRNTLRRFGKLWVRNTLRNLASSGRTWGNSGKSPSEGIWPGIDDLAGSLPGVPAIICGAGPSLDTVLPNLAILQERCLIIAVDTALKVLQREGIHAHCAVVADPQYWNTRHLDNINSREKTIVVAEPATHPRIFRLWGGAGVLAASLFPLGSFIDHRLGRTQKLGAGGSVATSAWDLARLMGAREIYLAGIDLGFPGSRTHCKGSFFEERLILRGHRLEPAEQGLYRYLHGAHAEPVPAARGGSLLSDKRMEVYRSWFAEQARQHPDVTTRLLTPESSAIDGVGLICPKELEKQLDPGPENKEPPALAVDQVLARILKTVSRRKTMPQEILQGLRESLTKVHTIARQGAALCQTLQNHRNIDPRDLARLDRIDQLLCSCSDRELAGFLANQGLEEAAAHAPSSPREAVAQAREIYSALSQACTYHQDLLTRYGLDSLK</sequence>
<keyword evidence="5" id="KW-1185">Reference proteome</keyword>
<dbReference type="PANTHER" id="PTHR41786">
    <property type="entry name" value="MOTILITY ACCESSORY FACTOR MAF"/>
    <property type="match status" value="1"/>
</dbReference>
<dbReference type="InterPro" id="IPR002826">
    <property type="entry name" value="MptE-like"/>
</dbReference>
<dbReference type="Pfam" id="PF01973">
    <property type="entry name" value="MptE-like"/>
    <property type="match status" value="1"/>
</dbReference>
<dbReference type="AlphaFoldDB" id="A0A1N6PNE2"/>
<feature type="region of interest" description="Disordered" evidence="1">
    <location>
        <begin position="1"/>
        <end position="37"/>
    </location>
</feature>
<organism evidence="4 5">
    <name type="scientific">Alkalispirochaeta americana</name>
    <dbReference type="NCBI Taxonomy" id="159291"/>
    <lineage>
        <taxon>Bacteria</taxon>
        <taxon>Pseudomonadati</taxon>
        <taxon>Spirochaetota</taxon>
        <taxon>Spirochaetia</taxon>
        <taxon>Spirochaetales</taxon>
        <taxon>Spirochaetaceae</taxon>
        <taxon>Alkalispirochaeta</taxon>
    </lineage>
</organism>
<name>A0A1N6PNE2_9SPIO</name>
<evidence type="ECO:0000259" key="2">
    <source>
        <dbReference type="Pfam" id="PF01973"/>
    </source>
</evidence>
<dbReference type="Pfam" id="PF20157">
    <property type="entry name" value="Maf_flag10_N"/>
    <property type="match status" value="1"/>
</dbReference>
<dbReference type="Proteomes" id="UP000186400">
    <property type="component" value="Unassembled WGS sequence"/>
</dbReference>
<reference evidence="4 5" key="1">
    <citation type="submission" date="2017-01" db="EMBL/GenBank/DDBJ databases">
        <authorList>
            <person name="Mah S.A."/>
            <person name="Swanson W.J."/>
            <person name="Moy G.W."/>
            <person name="Vacquier V.D."/>
        </authorList>
    </citation>
    <scope>NUCLEOTIDE SEQUENCE [LARGE SCALE GENOMIC DNA]</scope>
    <source>
        <strain evidence="4 5">ASpG1</strain>
    </source>
</reference>
<dbReference type="PANTHER" id="PTHR41786:SF1">
    <property type="entry name" value="6-HYDROXYMETHYLPTERIN DIPHOSPHOKINASE MPTE-LIKE DOMAIN-CONTAINING PROTEIN"/>
    <property type="match status" value="1"/>
</dbReference>
<evidence type="ECO:0000313" key="5">
    <source>
        <dbReference type="Proteomes" id="UP000186400"/>
    </source>
</evidence>
<feature type="domain" description="Glycosyltransferase Maf N-terminal" evidence="3">
    <location>
        <begin position="53"/>
        <end position="111"/>
    </location>
</feature>